<evidence type="ECO:0000313" key="3">
    <source>
        <dbReference type="Proteomes" id="UP000028761"/>
    </source>
</evidence>
<dbReference type="PANTHER" id="PTHR25952">
    <property type="entry name" value="ENDO/EXONUCLEASE/PHOSPHATASE DOMAIN-CONTAINING PROTEIN"/>
    <property type="match status" value="1"/>
</dbReference>
<keyword evidence="1" id="KW-1133">Transmembrane helix</keyword>
<sequence>MAILPKVIYRFNAIPIKLPMSFFTELEKTALKFIWNQKRARISKTILSQKNKAGGITLPDFKLYYKATVTKTAWYWYQNRDIDQWNRTESSEIIPHIYSHLIFDKPEKNKKWGKDSLFNKWCWENWLAISRKLKLDPFPISCFSQVCQRSDGCRCVVLFLRALFCSLVYISVLVPVPCCFVYCSLVV</sequence>
<name>A0A8I5NC09_PAPAN</name>
<organism evidence="2 3">
    <name type="scientific">Papio anubis</name>
    <name type="common">Olive baboon</name>
    <dbReference type="NCBI Taxonomy" id="9555"/>
    <lineage>
        <taxon>Eukaryota</taxon>
        <taxon>Metazoa</taxon>
        <taxon>Chordata</taxon>
        <taxon>Craniata</taxon>
        <taxon>Vertebrata</taxon>
        <taxon>Euteleostomi</taxon>
        <taxon>Mammalia</taxon>
        <taxon>Eutheria</taxon>
        <taxon>Euarchontoglires</taxon>
        <taxon>Primates</taxon>
        <taxon>Haplorrhini</taxon>
        <taxon>Catarrhini</taxon>
        <taxon>Cercopithecidae</taxon>
        <taxon>Cercopithecinae</taxon>
        <taxon>Papio</taxon>
    </lineage>
</organism>
<dbReference type="InterPro" id="IPR053179">
    <property type="entry name" value="LINE-1_ORF2_RT/EN"/>
</dbReference>
<dbReference type="AlphaFoldDB" id="A0A8I5NC09"/>
<keyword evidence="1" id="KW-0812">Transmembrane</keyword>
<keyword evidence="1" id="KW-0472">Membrane</keyword>
<accession>A0A8I5NC09</accession>
<reference evidence="2" key="3">
    <citation type="submission" date="2025-09" db="UniProtKB">
        <authorList>
            <consortium name="Ensembl"/>
        </authorList>
    </citation>
    <scope>IDENTIFICATION</scope>
</reference>
<feature type="transmembrane region" description="Helical" evidence="1">
    <location>
        <begin position="158"/>
        <end position="183"/>
    </location>
</feature>
<keyword evidence="3" id="KW-1185">Reference proteome</keyword>
<reference evidence="2" key="2">
    <citation type="submission" date="2025-08" db="UniProtKB">
        <authorList>
            <consortium name="Ensembl"/>
        </authorList>
    </citation>
    <scope>IDENTIFICATION</scope>
</reference>
<dbReference type="OMA" id="WICRDED"/>
<evidence type="ECO:0000256" key="1">
    <source>
        <dbReference type="SAM" id="Phobius"/>
    </source>
</evidence>
<evidence type="ECO:0000313" key="2">
    <source>
        <dbReference type="Ensembl" id="ENSPANP00000050478.1"/>
    </source>
</evidence>
<dbReference type="Ensembl" id="ENSPANT00000075330.1">
    <property type="protein sequence ID" value="ENSPANP00000050478.1"/>
    <property type="gene ID" value="ENSPANG00000050729.1"/>
</dbReference>
<protein>
    <submittedName>
        <fullName evidence="2">Uncharacterized protein</fullName>
    </submittedName>
</protein>
<reference evidence="2 3" key="1">
    <citation type="submission" date="2012-03" db="EMBL/GenBank/DDBJ databases">
        <title>Whole Genome Assembly of Papio anubis.</title>
        <authorList>
            <person name="Liu Y.L."/>
            <person name="Abraham K.A."/>
            <person name="Akbar H.A."/>
            <person name="Ali S.A."/>
            <person name="Anosike U.A."/>
            <person name="Aqrawi P.A."/>
            <person name="Arias F.A."/>
            <person name="Attaway T.A."/>
            <person name="Awwad R.A."/>
            <person name="Babu C.B."/>
            <person name="Bandaranaike D.B."/>
            <person name="Battles P.B."/>
            <person name="Bell A.B."/>
            <person name="Beltran B.B."/>
            <person name="Berhane-Mersha D.B."/>
            <person name="Bess C.B."/>
            <person name="Bickham C.B."/>
            <person name="Bolden T.B."/>
            <person name="Carter K.C."/>
            <person name="Chau D.C."/>
            <person name="Chavez A.C."/>
            <person name="Clerc-Blankenburg K.C."/>
            <person name="Coyle M.C."/>
            <person name="Dao M.D."/>
            <person name="Davila M.L.D."/>
            <person name="Davy-Carroll L.D."/>
            <person name="Denson S.D."/>
            <person name="Dinh H.D."/>
            <person name="Fernandez S.F."/>
            <person name="Fernando P.F."/>
            <person name="Forbes L.F."/>
            <person name="Francis C.F."/>
            <person name="Francisco L.F."/>
            <person name="Fu Q.F."/>
            <person name="Garcia-Iii R.G."/>
            <person name="Garrett T.G."/>
            <person name="Gross S.G."/>
            <person name="Gubbala S.G."/>
            <person name="Hirani K.H."/>
            <person name="Hogues M.H."/>
            <person name="Hollins B.H."/>
            <person name="Jackson L.J."/>
            <person name="Javaid M.J."/>
            <person name="Jhangiani S.J."/>
            <person name="Johnson A.J."/>
            <person name="Johnson B.J."/>
            <person name="Jones J.J."/>
            <person name="Joshi V.J."/>
            <person name="Kalu J.K."/>
            <person name="Khan N.K."/>
            <person name="Korchina V.K."/>
            <person name="Kovar C.K."/>
            <person name="Lago L.L."/>
            <person name="Lara F.L."/>
            <person name="Le T.-K.L."/>
            <person name="Lee S.L."/>
            <person name="Legall-Iii F.L."/>
            <person name="Lemon S.L."/>
            <person name="Liu J.L."/>
            <person name="Liu Y.-S.L."/>
            <person name="Liyanage D.L."/>
            <person name="Lopez J.L."/>
            <person name="Lorensuhewa L.L."/>
            <person name="Mata R.M."/>
            <person name="Mathew T.M."/>
            <person name="Mercado C.M."/>
            <person name="Mercado I.M."/>
            <person name="Morales K.M."/>
            <person name="Morgan M.M."/>
            <person name="Munidasa M.M."/>
            <person name="Ngo D.N."/>
            <person name="Nguyen L.N."/>
            <person name="Nguyen T.N."/>
            <person name="Nguyen N.N."/>
            <person name="Obregon M.O."/>
            <person name="Okwuonu G.O."/>
            <person name="Ongeri F.O."/>
            <person name="Onwere C.O."/>
            <person name="Osifeso I.O."/>
            <person name="Parra A.P."/>
            <person name="Patil S.P."/>
            <person name="Perez A.P."/>
            <person name="Perez Y.P."/>
            <person name="Pham C.P."/>
            <person name="Pu L.-L.P."/>
            <person name="Puazo M.P."/>
            <person name="Quiroz J.Q."/>
            <person name="Rouhana J.R."/>
            <person name="Ruiz M.R."/>
            <person name="Ruiz S.-J.R."/>
            <person name="Saada N.S."/>
            <person name="Santibanez J.S."/>
            <person name="Scheel M.S."/>
            <person name="Schneider B.S."/>
            <person name="Simmons D.S."/>
            <person name="Sisson I.S."/>
            <person name="Tang L.-Y.T."/>
            <person name="Thornton R.T."/>
            <person name="Tisius J.T."/>
            <person name="Toledanes G.T."/>
            <person name="Trejos Z.T."/>
            <person name="Usmani K.U."/>
            <person name="Varghese R.V."/>
            <person name="Vattathil S.V."/>
            <person name="Vee V.V."/>
            <person name="Walker D.W."/>
            <person name="Weissenberger G.W."/>
            <person name="White C.W."/>
            <person name="Williams A.W."/>
            <person name="Woodworth J.W."/>
            <person name="Wright R.W."/>
            <person name="Zhu Y.Z."/>
            <person name="Han Y.H."/>
            <person name="Newsham I.N."/>
            <person name="Nazareth L.N."/>
            <person name="Worley K.W."/>
            <person name="Muzny D.M."/>
            <person name="Rogers J.R."/>
            <person name="Gibbs R.G."/>
        </authorList>
    </citation>
    <scope>NUCLEOTIDE SEQUENCE [LARGE SCALE GENOMIC DNA]</scope>
</reference>
<dbReference type="Proteomes" id="UP000028761">
    <property type="component" value="Chromosome 5"/>
</dbReference>
<dbReference type="PANTHER" id="PTHR25952:SF255">
    <property type="entry name" value="LINE-1 RETROTRANSPOSABLE ELEMENT ORF2 PROTEIN"/>
    <property type="match status" value="1"/>
</dbReference>
<dbReference type="GeneTree" id="ENSGT01150000287003"/>
<proteinExistence type="predicted"/>